<proteinExistence type="inferred from homology"/>
<dbReference type="EMBL" id="KK198085">
    <property type="protein sequence ID" value="KCV67199.1"/>
    <property type="molecule type" value="Genomic_DNA"/>
</dbReference>
<dbReference type="PROSITE" id="PS50011">
    <property type="entry name" value="PROTEIN_KINASE_DOM"/>
    <property type="match status" value="1"/>
</dbReference>
<keyword evidence="3" id="KW-0808">Transferase</keyword>
<dbReference type="GO" id="GO:0005524">
    <property type="term" value="F:ATP binding"/>
    <property type="evidence" value="ECO:0007669"/>
    <property type="project" value="UniProtKB-KW"/>
</dbReference>
<evidence type="ECO:0000256" key="3">
    <source>
        <dbReference type="ARBA" id="ARBA00022679"/>
    </source>
</evidence>
<dbReference type="Pfam" id="PF00069">
    <property type="entry name" value="Pkinase"/>
    <property type="match status" value="1"/>
</dbReference>
<dbReference type="Proteomes" id="UP000030693">
    <property type="component" value="Unassembled WGS sequence"/>
</dbReference>
<evidence type="ECO:0000256" key="6">
    <source>
        <dbReference type="ARBA" id="ARBA00022840"/>
    </source>
</evidence>
<dbReference type="AlphaFoldDB" id="A0A058YYX8"/>
<dbReference type="PROSITE" id="PS00108">
    <property type="entry name" value="PROTEIN_KINASE_ST"/>
    <property type="match status" value="1"/>
</dbReference>
<evidence type="ECO:0000259" key="10">
    <source>
        <dbReference type="PROSITE" id="PS50011"/>
    </source>
</evidence>
<comment type="catalytic activity">
    <reaction evidence="8">
        <text>L-seryl-[protein] + ATP = O-phospho-L-seryl-[protein] + ADP + H(+)</text>
        <dbReference type="Rhea" id="RHEA:17989"/>
        <dbReference type="Rhea" id="RHEA-COMP:9863"/>
        <dbReference type="Rhea" id="RHEA-COMP:11604"/>
        <dbReference type="ChEBI" id="CHEBI:15378"/>
        <dbReference type="ChEBI" id="CHEBI:29999"/>
        <dbReference type="ChEBI" id="CHEBI:30616"/>
        <dbReference type="ChEBI" id="CHEBI:83421"/>
        <dbReference type="ChEBI" id="CHEBI:456216"/>
        <dbReference type="EC" id="2.7.11.22"/>
    </reaction>
</comment>
<keyword evidence="2" id="KW-0723">Serine/threonine-protein kinase</keyword>
<organism evidence="11">
    <name type="scientific">Fonticula alba</name>
    <name type="common">Slime mold</name>
    <dbReference type="NCBI Taxonomy" id="691883"/>
    <lineage>
        <taxon>Eukaryota</taxon>
        <taxon>Rotosphaerida</taxon>
        <taxon>Fonticulaceae</taxon>
        <taxon>Fonticula</taxon>
    </lineage>
</organism>
<evidence type="ECO:0000256" key="9">
    <source>
        <dbReference type="ARBA" id="ARBA00049280"/>
    </source>
</evidence>
<evidence type="ECO:0000256" key="1">
    <source>
        <dbReference type="ARBA" id="ARBA00006485"/>
    </source>
</evidence>
<reference evidence="11" key="1">
    <citation type="submission" date="2013-04" db="EMBL/GenBank/DDBJ databases">
        <title>The Genome Sequence of Fonticula alba ATCC 38817.</title>
        <authorList>
            <consortium name="The Broad Institute Genomics Platform"/>
            <person name="Russ C."/>
            <person name="Cuomo C."/>
            <person name="Burger G."/>
            <person name="Gray M.W."/>
            <person name="Holland P.W.H."/>
            <person name="King N."/>
            <person name="Lang F.B.F."/>
            <person name="Roger A.J."/>
            <person name="Ruiz-Trillo I."/>
            <person name="Brown M."/>
            <person name="Walker B."/>
            <person name="Young S."/>
            <person name="Zeng Q."/>
            <person name="Gargeya S."/>
            <person name="Fitzgerald M."/>
            <person name="Haas B."/>
            <person name="Abouelleil A."/>
            <person name="Allen A.W."/>
            <person name="Alvarado L."/>
            <person name="Arachchi H.M."/>
            <person name="Berlin A.M."/>
            <person name="Chapman S.B."/>
            <person name="Gainer-Dewar J."/>
            <person name="Goldberg J."/>
            <person name="Griggs A."/>
            <person name="Gujja S."/>
            <person name="Hansen M."/>
            <person name="Howarth C."/>
            <person name="Imamovic A."/>
            <person name="Ireland A."/>
            <person name="Larimer J."/>
            <person name="McCowan C."/>
            <person name="Murphy C."/>
            <person name="Pearson M."/>
            <person name="Poon T.W."/>
            <person name="Priest M."/>
            <person name="Roberts A."/>
            <person name="Saif S."/>
            <person name="Shea T."/>
            <person name="Sisk P."/>
            <person name="Sykes S."/>
            <person name="Wortman J."/>
            <person name="Nusbaum C."/>
            <person name="Birren B."/>
        </authorList>
    </citation>
    <scope>NUCLEOTIDE SEQUENCE [LARGE SCALE GENOMIC DNA]</scope>
    <source>
        <strain evidence="11">ATCC 38817</strain>
    </source>
</reference>
<feature type="non-terminal residue" evidence="11">
    <location>
        <position position="172"/>
    </location>
</feature>
<comment type="catalytic activity">
    <reaction evidence="9">
        <text>[DNA-directed RNA polymerase] + ATP = phospho-[DNA-directed RNA polymerase] + ADP + H(+)</text>
        <dbReference type="Rhea" id="RHEA:10216"/>
        <dbReference type="Rhea" id="RHEA-COMP:11321"/>
        <dbReference type="Rhea" id="RHEA-COMP:11322"/>
        <dbReference type="ChEBI" id="CHEBI:15378"/>
        <dbReference type="ChEBI" id="CHEBI:30616"/>
        <dbReference type="ChEBI" id="CHEBI:43176"/>
        <dbReference type="ChEBI" id="CHEBI:68546"/>
        <dbReference type="ChEBI" id="CHEBI:456216"/>
        <dbReference type="EC" id="2.7.11.23"/>
    </reaction>
</comment>
<evidence type="ECO:0000256" key="2">
    <source>
        <dbReference type="ARBA" id="ARBA00022527"/>
    </source>
</evidence>
<name>A0A058YYX8_FONAL</name>
<dbReference type="RefSeq" id="XP_009498396.1">
    <property type="nucleotide sequence ID" value="XM_009500121.1"/>
</dbReference>
<dbReference type="Gene3D" id="1.10.510.10">
    <property type="entry name" value="Transferase(Phosphotransferase) domain 1"/>
    <property type="match status" value="1"/>
</dbReference>
<dbReference type="PANTHER" id="PTHR24056">
    <property type="entry name" value="CELL DIVISION PROTEIN KINASE"/>
    <property type="match status" value="1"/>
</dbReference>
<dbReference type="PANTHER" id="PTHR24056:SF495">
    <property type="entry name" value="CYCLIN-DEPENDENT KINASE 8-RELATED"/>
    <property type="match status" value="1"/>
</dbReference>
<protein>
    <submittedName>
        <fullName evidence="11">Cyclin-dependent kinase 8/11</fullName>
    </submittedName>
</protein>
<dbReference type="GO" id="GO:0008353">
    <property type="term" value="F:RNA polymerase II CTD heptapeptide repeat kinase activity"/>
    <property type="evidence" value="ECO:0007669"/>
    <property type="project" value="UniProtKB-EC"/>
</dbReference>
<keyword evidence="12" id="KW-1185">Reference proteome</keyword>
<keyword evidence="4" id="KW-0547">Nucleotide-binding</keyword>
<dbReference type="InterPro" id="IPR050108">
    <property type="entry name" value="CDK"/>
</dbReference>
<dbReference type="GO" id="GO:0016592">
    <property type="term" value="C:mediator complex"/>
    <property type="evidence" value="ECO:0007669"/>
    <property type="project" value="TreeGrafter"/>
</dbReference>
<dbReference type="InterPro" id="IPR008271">
    <property type="entry name" value="Ser/Thr_kinase_AS"/>
</dbReference>
<sequence length="172" mass="18179">MAATAAAAATSKRGTSTSAVAAAAAAAAAAAPRPQQHVHLVLDYAEHDLLQVLECHRNAAAKPPAGSAPSPGVQSTGIPLPPQMIKSILWQILNGVAYLHSQWVLHRDLKPANILIMGEGREIGTVKIADLGLARVFRSPLHSLVQADRVVVTIWYRAPELLLGAKHYTKAV</sequence>
<dbReference type="GO" id="GO:0004693">
    <property type="term" value="F:cyclin-dependent protein serine/threonine kinase activity"/>
    <property type="evidence" value="ECO:0007669"/>
    <property type="project" value="UniProtKB-EC"/>
</dbReference>
<feature type="domain" description="Protein kinase" evidence="10">
    <location>
        <begin position="1"/>
        <end position="172"/>
    </location>
</feature>
<keyword evidence="5 11" id="KW-0418">Kinase</keyword>
<dbReference type="STRING" id="691883.A0A058YYX8"/>
<dbReference type="SMART" id="SM00220">
    <property type="entry name" value="S_TKc"/>
    <property type="match status" value="1"/>
</dbReference>
<comment type="catalytic activity">
    <reaction evidence="7">
        <text>L-threonyl-[protein] + ATP = O-phospho-L-threonyl-[protein] + ADP + H(+)</text>
        <dbReference type="Rhea" id="RHEA:46608"/>
        <dbReference type="Rhea" id="RHEA-COMP:11060"/>
        <dbReference type="Rhea" id="RHEA-COMP:11605"/>
        <dbReference type="ChEBI" id="CHEBI:15378"/>
        <dbReference type="ChEBI" id="CHEBI:30013"/>
        <dbReference type="ChEBI" id="CHEBI:30616"/>
        <dbReference type="ChEBI" id="CHEBI:61977"/>
        <dbReference type="ChEBI" id="CHEBI:456216"/>
        <dbReference type="EC" id="2.7.11.22"/>
    </reaction>
</comment>
<evidence type="ECO:0000313" key="11">
    <source>
        <dbReference type="EMBL" id="KCV67199.1"/>
    </source>
</evidence>
<dbReference type="InterPro" id="IPR000719">
    <property type="entry name" value="Prot_kinase_dom"/>
</dbReference>
<gene>
    <name evidence="11" type="ORF">H696_06381</name>
</gene>
<dbReference type="GeneID" id="20531106"/>
<evidence type="ECO:0000256" key="5">
    <source>
        <dbReference type="ARBA" id="ARBA00022777"/>
    </source>
</evidence>
<dbReference type="SUPFAM" id="SSF56112">
    <property type="entry name" value="Protein kinase-like (PK-like)"/>
    <property type="match status" value="1"/>
</dbReference>
<evidence type="ECO:0000256" key="4">
    <source>
        <dbReference type="ARBA" id="ARBA00022741"/>
    </source>
</evidence>
<keyword evidence="6" id="KW-0067">ATP-binding</keyword>
<evidence type="ECO:0000256" key="7">
    <source>
        <dbReference type="ARBA" id="ARBA00047811"/>
    </source>
</evidence>
<comment type="similarity">
    <text evidence="1">Belongs to the protein kinase superfamily. CMGC Ser/Thr protein kinase family. CDC2/CDKX subfamily.</text>
</comment>
<dbReference type="InterPro" id="IPR011009">
    <property type="entry name" value="Kinase-like_dom_sf"/>
</dbReference>
<dbReference type="OrthoDB" id="6284126at2759"/>
<evidence type="ECO:0000313" key="12">
    <source>
        <dbReference type="Proteomes" id="UP000030693"/>
    </source>
</evidence>
<accession>A0A058YYX8</accession>
<dbReference type="eggNOG" id="KOG0666">
    <property type="taxonomic scope" value="Eukaryota"/>
</dbReference>
<evidence type="ECO:0000256" key="8">
    <source>
        <dbReference type="ARBA" id="ARBA00048367"/>
    </source>
</evidence>